<evidence type="ECO:0000256" key="9">
    <source>
        <dbReference type="ARBA" id="ARBA00022842"/>
    </source>
</evidence>
<evidence type="ECO:0000256" key="2">
    <source>
        <dbReference type="ARBA" id="ARBA00004586"/>
    </source>
</evidence>
<dbReference type="RefSeq" id="XP_064770382.1">
    <property type="nucleotide sequence ID" value="XM_064911414.1"/>
</dbReference>
<evidence type="ECO:0000256" key="7">
    <source>
        <dbReference type="ARBA" id="ARBA00022692"/>
    </source>
</evidence>
<evidence type="ECO:0000256" key="3">
    <source>
        <dbReference type="ARBA" id="ARBA00004922"/>
    </source>
</evidence>
<evidence type="ECO:0000256" key="11">
    <source>
        <dbReference type="ARBA" id="ARBA00023136"/>
    </source>
</evidence>
<evidence type="ECO:0000256" key="12">
    <source>
        <dbReference type="ARBA" id="ARBA00047353"/>
    </source>
</evidence>
<feature type="compositionally biased region" description="Low complexity" evidence="13">
    <location>
        <begin position="28"/>
        <end position="38"/>
    </location>
</feature>
<evidence type="ECO:0000256" key="13">
    <source>
        <dbReference type="SAM" id="MobiDB-lite"/>
    </source>
</evidence>
<keyword evidence="17" id="KW-1185">Reference proteome</keyword>
<keyword evidence="7 14" id="KW-0812">Transmembrane</keyword>
<name>A0ABR1F0R6_9ASCO</name>
<comment type="subcellular location">
    <subcellularLocation>
        <location evidence="2">Endoplasmic reticulum membrane</location>
    </subcellularLocation>
</comment>
<keyword evidence="8" id="KW-0256">Endoplasmic reticulum</keyword>
<evidence type="ECO:0000256" key="6">
    <source>
        <dbReference type="ARBA" id="ARBA00022679"/>
    </source>
</evidence>
<comment type="caution">
    <text evidence="15">The sequence shown here is derived from an EMBL/GenBank/DDBJ whole genome shotgun (WGS) entry which is preliminary data.</text>
</comment>
<evidence type="ECO:0000256" key="4">
    <source>
        <dbReference type="ARBA" id="ARBA00005432"/>
    </source>
</evidence>
<evidence type="ECO:0000256" key="14">
    <source>
        <dbReference type="SAM" id="Phobius"/>
    </source>
</evidence>
<comment type="similarity">
    <text evidence="4">Belongs to the UPP synthase family.</text>
</comment>
<organism evidence="15 17">
    <name type="scientific">Myxozyma melibiosi</name>
    <dbReference type="NCBI Taxonomy" id="54550"/>
    <lineage>
        <taxon>Eukaryota</taxon>
        <taxon>Fungi</taxon>
        <taxon>Dikarya</taxon>
        <taxon>Ascomycota</taxon>
        <taxon>Saccharomycotina</taxon>
        <taxon>Lipomycetes</taxon>
        <taxon>Lipomycetales</taxon>
        <taxon>Lipomycetaceae</taxon>
        <taxon>Myxozyma</taxon>
    </lineage>
</organism>
<dbReference type="PANTHER" id="PTHR21528">
    <property type="entry name" value="DEHYDRODOLICHYL DIPHOSPHATE SYNTHASE COMPLEX SUBUNIT NUS1"/>
    <property type="match status" value="1"/>
</dbReference>
<evidence type="ECO:0000313" key="16">
    <source>
        <dbReference type="EMBL" id="KAK7207349.1"/>
    </source>
</evidence>
<accession>A0ABR1F0R6</accession>
<comment type="catalytic activity">
    <reaction evidence="12">
        <text>n isopentenyl diphosphate + (2E,6E)-farnesyl diphosphate = a di-trans,poly-cis-polyprenyl diphosphate + n diphosphate</text>
        <dbReference type="Rhea" id="RHEA:53008"/>
        <dbReference type="Rhea" id="RHEA-COMP:19494"/>
        <dbReference type="ChEBI" id="CHEBI:33019"/>
        <dbReference type="ChEBI" id="CHEBI:128769"/>
        <dbReference type="ChEBI" id="CHEBI:136960"/>
        <dbReference type="ChEBI" id="CHEBI:175763"/>
        <dbReference type="EC" id="2.5.1.87"/>
    </reaction>
</comment>
<dbReference type="Gene3D" id="3.40.1180.10">
    <property type="entry name" value="Decaprenyl diphosphate synthase-like"/>
    <property type="match status" value="1"/>
</dbReference>
<feature type="transmembrane region" description="Helical" evidence="14">
    <location>
        <begin position="105"/>
        <end position="129"/>
    </location>
</feature>
<dbReference type="Proteomes" id="UP001498771">
    <property type="component" value="Unassembled WGS sequence"/>
</dbReference>
<comment type="cofactor">
    <cofactor evidence="1">
        <name>Mg(2+)</name>
        <dbReference type="ChEBI" id="CHEBI:18420"/>
    </cofactor>
</comment>
<dbReference type="InterPro" id="IPR036424">
    <property type="entry name" value="UPP_synth-like_sf"/>
</dbReference>
<keyword evidence="11 14" id="KW-0472">Membrane</keyword>
<dbReference type="GeneID" id="90036926"/>
<evidence type="ECO:0000256" key="8">
    <source>
        <dbReference type="ARBA" id="ARBA00022824"/>
    </source>
</evidence>
<dbReference type="EC" id="2.5.1.87" evidence="5"/>
<comment type="pathway">
    <text evidence="3">Protein modification; protein glycosylation.</text>
</comment>
<dbReference type="EMBL" id="JBBJBU010000012">
    <property type="protein sequence ID" value="KAK7203444.1"/>
    <property type="molecule type" value="Genomic_DNA"/>
</dbReference>
<feature type="compositionally biased region" description="Pro residues" evidence="13">
    <location>
        <begin position="1"/>
        <end position="15"/>
    </location>
</feature>
<keyword evidence="6" id="KW-0808">Transferase</keyword>
<proteinExistence type="inferred from homology"/>
<sequence length="368" mass="41111">MPPPSPSFPLSPPLSPAFSPSASPPPSSSASSSPSSSSTSLAIKPRSPQIQREITMQKQQQKTQKQQQKRARKMSLAGRVSDMLVSLLVPLGARQSLMHTSLVQLAVFHFYHTILIFLHILVAVATLAVRQYYTLKNNFMAFLYHHHRTPQLIAQDVQGLAKTPRTVAVVLTYRESEEGGGIDGLLEQVADVASWSIGAGVKHLSVYERTGQLLDLHETALAVIERTLVTYYGDSRLPTVRLYTPRTKTYFPAEEPDKVDLDISFVAKDDGRGFLVELTREYAESAARGDMDPEEITVDLVDRTVVERVIPEPDLVVIFGPKLVLDGFPPWQVRLSEIYYARYNNSVTYNVFLRGIRRYANCKINVGR</sequence>
<evidence type="ECO:0000313" key="17">
    <source>
        <dbReference type="Proteomes" id="UP001498771"/>
    </source>
</evidence>
<evidence type="ECO:0000256" key="10">
    <source>
        <dbReference type="ARBA" id="ARBA00022989"/>
    </source>
</evidence>
<dbReference type="InterPro" id="IPR038887">
    <property type="entry name" value="Nus1/NgBR"/>
</dbReference>
<dbReference type="PANTHER" id="PTHR21528:SF0">
    <property type="entry name" value="DEHYDRODOLICHYL DIPHOSPHATE SYNTHASE COMPLEX SUBUNIT NUS1"/>
    <property type="match status" value="1"/>
</dbReference>
<keyword evidence="9" id="KW-0460">Magnesium</keyword>
<reference evidence="15 17" key="1">
    <citation type="submission" date="2024-03" db="EMBL/GenBank/DDBJ databases">
        <title>Genome-scale model development and genomic sequencing of the oleaginous clade Lipomyces.</title>
        <authorList>
            <consortium name="Lawrence Berkeley National Laboratory"/>
            <person name="Czajka J.J."/>
            <person name="Han Y."/>
            <person name="Kim J."/>
            <person name="Mondo S.J."/>
            <person name="Hofstad B.A."/>
            <person name="Robles A."/>
            <person name="Haridas S."/>
            <person name="Riley R."/>
            <person name="LaButti K."/>
            <person name="Pangilinan J."/>
            <person name="Andreopoulos W."/>
            <person name="Lipzen A."/>
            <person name="Yan J."/>
            <person name="Wang M."/>
            <person name="Ng V."/>
            <person name="Grigoriev I.V."/>
            <person name="Spatafora J.W."/>
            <person name="Magnuson J.K."/>
            <person name="Baker S.E."/>
            <person name="Pomraning K.R."/>
        </authorList>
    </citation>
    <scope>NUCLEOTIDE SEQUENCE [LARGE SCALE GENOMIC DNA]</scope>
    <source>
        <strain evidence="15 17">Phaff 52-87</strain>
    </source>
</reference>
<gene>
    <name evidence="16" type="ORF">BZA70DRAFT_271050</name>
    <name evidence="15" type="ORF">BZA70DRAFT_283707</name>
</gene>
<keyword evidence="10 14" id="KW-1133">Transmembrane helix</keyword>
<evidence type="ECO:0000256" key="1">
    <source>
        <dbReference type="ARBA" id="ARBA00001946"/>
    </source>
</evidence>
<evidence type="ECO:0000313" key="15">
    <source>
        <dbReference type="EMBL" id="KAK7203444.1"/>
    </source>
</evidence>
<dbReference type="EMBL" id="JBBJBU010000001">
    <property type="protein sequence ID" value="KAK7207349.1"/>
    <property type="molecule type" value="Genomic_DNA"/>
</dbReference>
<evidence type="ECO:0000256" key="5">
    <source>
        <dbReference type="ARBA" id="ARBA00012596"/>
    </source>
</evidence>
<protein>
    <recommendedName>
        <fullName evidence="5">ditrans,polycis-polyprenyl diphosphate synthase [(2E,6E)-farnesyldiphosphate specific]</fullName>
        <ecNumber evidence="5">2.5.1.87</ecNumber>
    </recommendedName>
</protein>
<feature type="region of interest" description="Disordered" evidence="13">
    <location>
        <begin position="1"/>
        <end position="50"/>
    </location>
</feature>
<dbReference type="SUPFAM" id="SSF64005">
    <property type="entry name" value="Undecaprenyl diphosphate synthase"/>
    <property type="match status" value="1"/>
</dbReference>